<proteinExistence type="predicted"/>
<comment type="caution">
    <text evidence="2">The sequence shown here is derived from an EMBL/GenBank/DDBJ whole genome shotgun (WGS) entry which is preliminary data.</text>
</comment>
<gene>
    <name evidence="2" type="ORF">FQA47_024631</name>
</gene>
<accession>A0A834F653</accession>
<evidence type="ECO:0000313" key="2">
    <source>
        <dbReference type="EMBL" id="KAF6719507.1"/>
    </source>
</evidence>
<dbReference type="EMBL" id="WKFB01000605">
    <property type="protein sequence ID" value="KAF6719507.1"/>
    <property type="molecule type" value="Genomic_DNA"/>
</dbReference>
<evidence type="ECO:0000313" key="3">
    <source>
        <dbReference type="Proteomes" id="UP000646548"/>
    </source>
</evidence>
<organism evidence="2 3">
    <name type="scientific">Oryzias melastigma</name>
    <name type="common">Marine medaka</name>
    <dbReference type="NCBI Taxonomy" id="30732"/>
    <lineage>
        <taxon>Eukaryota</taxon>
        <taxon>Metazoa</taxon>
        <taxon>Chordata</taxon>
        <taxon>Craniata</taxon>
        <taxon>Vertebrata</taxon>
        <taxon>Euteleostomi</taxon>
        <taxon>Actinopterygii</taxon>
        <taxon>Neopterygii</taxon>
        <taxon>Teleostei</taxon>
        <taxon>Neoteleostei</taxon>
        <taxon>Acanthomorphata</taxon>
        <taxon>Ovalentaria</taxon>
        <taxon>Atherinomorphae</taxon>
        <taxon>Beloniformes</taxon>
        <taxon>Adrianichthyidae</taxon>
        <taxon>Oryziinae</taxon>
        <taxon>Oryzias</taxon>
    </lineage>
</organism>
<feature type="region of interest" description="Disordered" evidence="1">
    <location>
        <begin position="1"/>
        <end position="58"/>
    </location>
</feature>
<protein>
    <submittedName>
        <fullName evidence="2">Uncharacterized protein</fullName>
    </submittedName>
</protein>
<name>A0A834F653_ORYME</name>
<dbReference type="Proteomes" id="UP000646548">
    <property type="component" value="Unassembled WGS sequence"/>
</dbReference>
<dbReference type="AlphaFoldDB" id="A0A834F653"/>
<evidence type="ECO:0000256" key="1">
    <source>
        <dbReference type="SAM" id="MobiDB-lite"/>
    </source>
</evidence>
<sequence length="162" mass="16993">MPRAGRSLTGDGGRNRDKLRAAELTGGEKAATEARGWSPARHAHRRRSERDSDDNHPWDAITVTHLDPCNRSLMNNTAHWVRAGIPSAASAAARQAARAVDYLSVCVSFPAGRSFGKGGTEPVGSGAGLVRSRLAAHPAAEAASVCSVRGRMGRGVDEGGSR</sequence>
<reference evidence="2" key="1">
    <citation type="journal article" name="BMC Genomics">
        <title>Long-read sequencing and de novo genome assembly of marine medaka (Oryzias melastigma).</title>
        <authorList>
            <person name="Liang P."/>
            <person name="Saqib H.S.A."/>
            <person name="Ni X."/>
            <person name="Shen Y."/>
        </authorList>
    </citation>
    <scope>NUCLEOTIDE SEQUENCE</scope>
    <source>
        <strain evidence="2">Bigg-433</strain>
    </source>
</reference>
<feature type="compositionally biased region" description="Basic and acidic residues" evidence="1">
    <location>
        <begin position="48"/>
        <end position="57"/>
    </location>
</feature>